<evidence type="ECO:0000313" key="3">
    <source>
        <dbReference type="Proteomes" id="UP000681720"/>
    </source>
</evidence>
<feature type="compositionally biased region" description="Polar residues" evidence="1">
    <location>
        <begin position="8"/>
        <end position="37"/>
    </location>
</feature>
<proteinExistence type="predicted"/>
<evidence type="ECO:0000313" key="2">
    <source>
        <dbReference type="EMBL" id="CAF5225783.1"/>
    </source>
</evidence>
<dbReference type="Proteomes" id="UP000681720">
    <property type="component" value="Unassembled WGS sequence"/>
</dbReference>
<accession>A0A8S3K9Z5</accession>
<protein>
    <submittedName>
        <fullName evidence="2">Uncharacterized protein</fullName>
    </submittedName>
</protein>
<gene>
    <name evidence="2" type="ORF">GIL414_LOCUS86779</name>
</gene>
<name>A0A8S3K9Z5_9BILA</name>
<reference evidence="2" key="1">
    <citation type="submission" date="2021-02" db="EMBL/GenBank/DDBJ databases">
        <authorList>
            <person name="Nowell W R."/>
        </authorList>
    </citation>
    <scope>NUCLEOTIDE SEQUENCE</scope>
</reference>
<organism evidence="2 3">
    <name type="scientific">Rotaria magnacalcarata</name>
    <dbReference type="NCBI Taxonomy" id="392030"/>
    <lineage>
        <taxon>Eukaryota</taxon>
        <taxon>Metazoa</taxon>
        <taxon>Spiralia</taxon>
        <taxon>Gnathifera</taxon>
        <taxon>Rotifera</taxon>
        <taxon>Eurotatoria</taxon>
        <taxon>Bdelloidea</taxon>
        <taxon>Philodinida</taxon>
        <taxon>Philodinidae</taxon>
        <taxon>Rotaria</taxon>
    </lineage>
</organism>
<feature type="region of interest" description="Disordered" evidence="1">
    <location>
        <begin position="106"/>
        <end position="130"/>
    </location>
</feature>
<feature type="region of interest" description="Disordered" evidence="1">
    <location>
        <begin position="54"/>
        <end position="80"/>
    </location>
</feature>
<dbReference type="AlphaFoldDB" id="A0A8S3K9Z5"/>
<feature type="non-terminal residue" evidence="2">
    <location>
        <position position="1"/>
    </location>
</feature>
<dbReference type="EMBL" id="CAJOBJ010376679">
    <property type="protein sequence ID" value="CAF5225783.1"/>
    <property type="molecule type" value="Genomic_DNA"/>
</dbReference>
<feature type="compositionally biased region" description="Low complexity" evidence="1">
    <location>
        <begin position="109"/>
        <end position="120"/>
    </location>
</feature>
<feature type="region of interest" description="Disordered" evidence="1">
    <location>
        <begin position="1"/>
        <end position="37"/>
    </location>
</feature>
<evidence type="ECO:0000256" key="1">
    <source>
        <dbReference type="SAM" id="MobiDB-lite"/>
    </source>
</evidence>
<sequence>SRVFRPNQFRSYPRNQQYPFSSTQFTPSNTYNSYSRYANPTFQSNQRFQSNRFQPSYIPMNTSNNIPSHAPTRQNVNSRHTNSNFRLRTANSIQPLLASADIAQPDDMSSSTISNSCNQSGHEPLACPNF</sequence>
<comment type="caution">
    <text evidence="2">The sequence shown here is derived from an EMBL/GenBank/DDBJ whole genome shotgun (WGS) entry which is preliminary data.</text>
</comment>